<accession>A0A1J7BFG3</accession>
<feature type="region of interest" description="Disordered" evidence="1">
    <location>
        <begin position="322"/>
        <end position="348"/>
    </location>
</feature>
<organism evidence="2 3">
    <name type="scientific">Mangrovactinospora gilvigrisea</name>
    <dbReference type="NCBI Taxonomy" id="1428644"/>
    <lineage>
        <taxon>Bacteria</taxon>
        <taxon>Bacillati</taxon>
        <taxon>Actinomycetota</taxon>
        <taxon>Actinomycetes</taxon>
        <taxon>Kitasatosporales</taxon>
        <taxon>Streptomycetaceae</taxon>
        <taxon>Mangrovactinospora</taxon>
    </lineage>
</organism>
<gene>
    <name evidence="2" type="ORF">BIV57_11230</name>
</gene>
<dbReference type="RefSeq" id="WP_071656641.1">
    <property type="nucleotide sequence ID" value="NZ_MLCF01000054.1"/>
</dbReference>
<evidence type="ECO:0000313" key="3">
    <source>
        <dbReference type="Proteomes" id="UP000243342"/>
    </source>
</evidence>
<protein>
    <recommendedName>
        <fullName evidence="4">DUF4034 domain-containing protein</fullName>
    </recommendedName>
</protein>
<proteinExistence type="predicted"/>
<dbReference type="AlphaFoldDB" id="A0A1J7BFG3"/>
<evidence type="ECO:0000256" key="1">
    <source>
        <dbReference type="SAM" id="MobiDB-lite"/>
    </source>
</evidence>
<dbReference type="EMBL" id="MLCF01000054">
    <property type="protein sequence ID" value="OIV37382.1"/>
    <property type="molecule type" value="Genomic_DNA"/>
</dbReference>
<keyword evidence="3" id="KW-1185">Reference proteome</keyword>
<dbReference type="Proteomes" id="UP000243342">
    <property type="component" value="Unassembled WGS sequence"/>
</dbReference>
<evidence type="ECO:0000313" key="2">
    <source>
        <dbReference type="EMBL" id="OIV37382.1"/>
    </source>
</evidence>
<comment type="caution">
    <text evidence="2">The sequence shown here is derived from an EMBL/GenBank/DDBJ whole genome shotgun (WGS) entry which is preliminary data.</text>
</comment>
<sequence>MSQHALVRDQLAPGEQRLILDPVGPDAALRDAIADATDGRWRAMSALLTASSGEWSLRTNRIRAIAAEVRTTAVVESWLATEPRNPDARIMEAAVAVERAILSHRTRNVEASKRLAEATLATAGLLADVRADPAPQVLALTLAQLAPARSQHNQRGPRALTADGPWTLLYEAHDRDPFNREAFHAMFKFWAARGLAESAYRFGLWAASEAPKGAAPLLLPLYGHIAVERGGTDPGRESARAHWHSDRQVRSDTDGALNKWFPYARTRTVPELSHLAYGLVRADRLAEASTVFDAMGPYGHTEPWSQLALEPEQVPEVIVSARDRARLMRRSPSGQDASRRPARPGAAQ</sequence>
<evidence type="ECO:0008006" key="4">
    <source>
        <dbReference type="Google" id="ProtNLM"/>
    </source>
</evidence>
<reference evidence="2 3" key="1">
    <citation type="submission" date="2016-10" db="EMBL/GenBank/DDBJ databases">
        <title>Genome sequence of Streptomyces gilvigriseus MUSC 26.</title>
        <authorList>
            <person name="Lee L.-H."/>
            <person name="Ser H.-L."/>
        </authorList>
    </citation>
    <scope>NUCLEOTIDE SEQUENCE [LARGE SCALE GENOMIC DNA]</scope>
    <source>
        <strain evidence="2 3">MUSC 26</strain>
    </source>
</reference>
<name>A0A1J7BFG3_9ACTN</name>
<dbReference type="OrthoDB" id="4312942at2"/>